<dbReference type="InterPro" id="IPR000477">
    <property type="entry name" value="RT_dom"/>
</dbReference>
<reference evidence="8" key="1">
    <citation type="submission" date="2019-12" db="EMBL/GenBank/DDBJ databases">
        <authorList>
            <person name="Scholes J."/>
        </authorList>
    </citation>
    <scope>NUCLEOTIDE SEQUENCE</scope>
</reference>
<dbReference type="Pfam" id="PF17919">
    <property type="entry name" value="RT_RNaseH_2"/>
    <property type="match status" value="1"/>
</dbReference>
<evidence type="ECO:0000313" key="9">
    <source>
        <dbReference type="Proteomes" id="UP001153555"/>
    </source>
</evidence>
<dbReference type="Pfam" id="PF00078">
    <property type="entry name" value="RVT_1"/>
    <property type="match status" value="1"/>
</dbReference>
<evidence type="ECO:0000313" key="8">
    <source>
        <dbReference type="EMBL" id="CAA0830063.1"/>
    </source>
</evidence>
<keyword evidence="1" id="KW-0808">Transferase</keyword>
<accession>A0A9N7RHR9</accession>
<dbReference type="Gene3D" id="3.10.10.10">
    <property type="entry name" value="HIV Type 1 Reverse Transcriptase, subunit A, domain 1"/>
    <property type="match status" value="1"/>
</dbReference>
<feature type="domain" description="Reverse transcriptase" evidence="7">
    <location>
        <begin position="518"/>
        <end position="697"/>
    </location>
</feature>
<keyword evidence="5" id="KW-0511">Multifunctional enzyme</keyword>
<keyword evidence="4" id="KW-0378">Hydrolase</keyword>
<dbReference type="InterPro" id="IPR043502">
    <property type="entry name" value="DNA/RNA_pol_sf"/>
</dbReference>
<protein>
    <recommendedName>
        <fullName evidence="7">Reverse transcriptase domain-containing protein</fullName>
    </recommendedName>
</protein>
<feature type="compositionally biased region" description="Basic residues" evidence="6">
    <location>
        <begin position="255"/>
        <end position="276"/>
    </location>
</feature>
<dbReference type="GO" id="GO:0004519">
    <property type="term" value="F:endonuclease activity"/>
    <property type="evidence" value="ECO:0007669"/>
    <property type="project" value="UniProtKB-KW"/>
</dbReference>
<dbReference type="PANTHER" id="PTHR37984:SF5">
    <property type="entry name" value="PROTEIN NYNRIN-LIKE"/>
    <property type="match status" value="1"/>
</dbReference>
<dbReference type="PANTHER" id="PTHR37984">
    <property type="entry name" value="PROTEIN CBG26694"/>
    <property type="match status" value="1"/>
</dbReference>
<keyword evidence="9" id="KW-1185">Reference proteome</keyword>
<comment type="caution">
    <text evidence="8">The sequence shown here is derived from an EMBL/GenBank/DDBJ whole genome shotgun (WGS) entry which is preliminary data.</text>
</comment>
<evidence type="ECO:0000256" key="2">
    <source>
        <dbReference type="ARBA" id="ARBA00022695"/>
    </source>
</evidence>
<keyword evidence="4" id="KW-0255">Endonuclease</keyword>
<evidence type="ECO:0000256" key="4">
    <source>
        <dbReference type="ARBA" id="ARBA00022759"/>
    </source>
</evidence>
<feature type="compositionally biased region" description="Low complexity" evidence="6">
    <location>
        <begin position="1"/>
        <end position="13"/>
    </location>
</feature>
<dbReference type="InterPro" id="IPR050951">
    <property type="entry name" value="Retrovirus_Pol_polyprotein"/>
</dbReference>
<evidence type="ECO:0000256" key="5">
    <source>
        <dbReference type="ARBA" id="ARBA00023268"/>
    </source>
</evidence>
<dbReference type="InterPro" id="IPR005162">
    <property type="entry name" value="Retrotrans_gag_dom"/>
</dbReference>
<feature type="region of interest" description="Disordered" evidence="6">
    <location>
        <begin position="1"/>
        <end position="31"/>
    </location>
</feature>
<keyword evidence="2" id="KW-0548">Nucleotidyltransferase</keyword>
<dbReference type="InterPro" id="IPR043128">
    <property type="entry name" value="Rev_trsase/Diguanyl_cyclase"/>
</dbReference>
<dbReference type="Pfam" id="PF03732">
    <property type="entry name" value="Retrotrans_gag"/>
    <property type="match status" value="1"/>
</dbReference>
<dbReference type="EMBL" id="CACSLK010027807">
    <property type="protein sequence ID" value="CAA0830063.1"/>
    <property type="molecule type" value="Genomic_DNA"/>
</dbReference>
<dbReference type="SUPFAM" id="SSF56672">
    <property type="entry name" value="DNA/RNA polymerases"/>
    <property type="match status" value="1"/>
</dbReference>
<dbReference type="OrthoDB" id="542221at2759"/>
<feature type="non-terminal residue" evidence="8">
    <location>
        <position position="920"/>
    </location>
</feature>
<name>A0A9N7RHR9_STRHE</name>
<evidence type="ECO:0000256" key="6">
    <source>
        <dbReference type="SAM" id="MobiDB-lite"/>
    </source>
</evidence>
<dbReference type="CDD" id="cd01647">
    <property type="entry name" value="RT_LTR"/>
    <property type="match status" value="1"/>
</dbReference>
<feature type="region of interest" description="Disordered" evidence="6">
    <location>
        <begin position="239"/>
        <end position="280"/>
    </location>
</feature>
<evidence type="ECO:0000256" key="3">
    <source>
        <dbReference type="ARBA" id="ARBA00022722"/>
    </source>
</evidence>
<keyword evidence="3" id="KW-0540">Nuclease</keyword>
<dbReference type="Proteomes" id="UP001153555">
    <property type="component" value="Unassembled WGS sequence"/>
</dbReference>
<proteinExistence type="predicted"/>
<dbReference type="GO" id="GO:0016779">
    <property type="term" value="F:nucleotidyltransferase activity"/>
    <property type="evidence" value="ECO:0007669"/>
    <property type="project" value="UniProtKB-KW"/>
</dbReference>
<sequence length="920" mass="103976">HTSHATTAPATATGNQDEDVSSYGEGGFARDRAMERMAEQLRQLQDRVEGRPERRARGHPFAREILAAPLPANFKETNLVYDGSSDPSRHVRTFENMAVLHGYSDSVCCRAFLSTLRGGALDWFHQLPSGSIVDFEDFASKLTNQYSSAVAQEKTYLTLMAMKQGEKESLRKYVARYNKTCLEVHSASDEVKEGGLIRSLRAGSCRTSLAKTPARSYEDVLKRCRKYINLEEMEMEFANLEGVSQPEPKKEQNHPRGRSPRRNSPKRSERRRASPRRGKEVGITMRMPVISFKAEDAEGVVLPHNDALVITAEVAGFDVKRVFIDTGSSVDVMFYDCFVQINKELNMELKPVATALYGFNGGEVMPMGEISLPVALGLGELRKVRMVRFVVVGAESSYNIIMGWTSLNAFQAVVSTYHMTIKYPVGENEIQMIEGCEGRKFRIGKDLEEPIRSRLIDLVREFADIFAYTAEELTGISAEVIEHRLNIDLSVRPVKQKRRHHGAEMDKIIEQEVEKLLGAGHIKEIQFPEWLSNTVMVSKSEGKWRMCIDFRDLNKACPKDIYPLPRIDQLVDSTAGCELLSLMDASQGYHQIPLAREDKKRVSFVTSRGTYCYVVMPFGLKNAGATYQRLVDKIFKEQLGRNMEVYVDDMLVKSKEELDHVRDLKETFLTLRRYGMKLNPAKCSFGVRSGKFLGYLVTKRGIEVNPEKVRAVMEMKSPTNVKEVQILAGRIAGLSRFISKVAEKSGPLFKTLKKSAKFQWTEEAQKAFEELRGVLANLPLLAKPVQGEELVLYISIGERAVSSVLLREEGTEQLPIYYVSRVMQGAETRYSEIEKCALAVVVTARKLRPYFLNHKVKVRTNMPLGETLGRPSVSGRLVKWVVELSEYSLMYEPRRAIKAQVLTDFIQEGTKVEEESEGLW</sequence>
<dbReference type="AlphaFoldDB" id="A0A9N7RHR9"/>
<dbReference type="Gene3D" id="3.30.70.270">
    <property type="match status" value="2"/>
</dbReference>
<dbReference type="InterPro" id="IPR021109">
    <property type="entry name" value="Peptidase_aspartic_dom_sf"/>
</dbReference>
<feature type="non-terminal residue" evidence="8">
    <location>
        <position position="1"/>
    </location>
</feature>
<evidence type="ECO:0000259" key="7">
    <source>
        <dbReference type="PROSITE" id="PS50878"/>
    </source>
</evidence>
<dbReference type="CDD" id="cd00303">
    <property type="entry name" value="retropepsin_like"/>
    <property type="match status" value="1"/>
</dbReference>
<dbReference type="Gene3D" id="2.40.70.10">
    <property type="entry name" value="Acid Proteases"/>
    <property type="match status" value="1"/>
</dbReference>
<organism evidence="8 9">
    <name type="scientific">Striga hermonthica</name>
    <name type="common">Purple witchweed</name>
    <name type="synonym">Buchnera hermonthica</name>
    <dbReference type="NCBI Taxonomy" id="68872"/>
    <lineage>
        <taxon>Eukaryota</taxon>
        <taxon>Viridiplantae</taxon>
        <taxon>Streptophyta</taxon>
        <taxon>Embryophyta</taxon>
        <taxon>Tracheophyta</taxon>
        <taxon>Spermatophyta</taxon>
        <taxon>Magnoliopsida</taxon>
        <taxon>eudicotyledons</taxon>
        <taxon>Gunneridae</taxon>
        <taxon>Pentapetalae</taxon>
        <taxon>asterids</taxon>
        <taxon>lamiids</taxon>
        <taxon>Lamiales</taxon>
        <taxon>Orobanchaceae</taxon>
        <taxon>Buchnereae</taxon>
        <taxon>Striga</taxon>
    </lineage>
</organism>
<gene>
    <name evidence="8" type="ORF">SHERM_25535</name>
</gene>
<evidence type="ECO:0000256" key="1">
    <source>
        <dbReference type="ARBA" id="ARBA00022679"/>
    </source>
</evidence>
<dbReference type="InterPro" id="IPR041577">
    <property type="entry name" value="RT_RNaseH_2"/>
</dbReference>
<dbReference type="PROSITE" id="PS50878">
    <property type="entry name" value="RT_POL"/>
    <property type="match status" value="1"/>
</dbReference>